<proteinExistence type="predicted"/>
<organism evidence="2 3">
    <name type="scientific">Streptomyces siamensis</name>
    <dbReference type="NCBI Taxonomy" id="1274986"/>
    <lineage>
        <taxon>Bacteria</taxon>
        <taxon>Bacillati</taxon>
        <taxon>Actinomycetota</taxon>
        <taxon>Actinomycetes</taxon>
        <taxon>Kitasatosporales</taxon>
        <taxon>Streptomycetaceae</taxon>
        <taxon>Streptomyces</taxon>
    </lineage>
</organism>
<reference evidence="3" key="1">
    <citation type="journal article" date="2019" name="Int. J. Syst. Evol. Microbiol.">
        <title>The Global Catalogue of Microorganisms (GCM) 10K type strain sequencing project: providing services to taxonomists for standard genome sequencing and annotation.</title>
        <authorList>
            <consortium name="The Broad Institute Genomics Platform"/>
            <consortium name="The Broad Institute Genome Sequencing Center for Infectious Disease"/>
            <person name="Wu L."/>
            <person name="Ma J."/>
        </authorList>
    </citation>
    <scope>NUCLEOTIDE SEQUENCE [LARGE SCALE GENOMIC DNA]</scope>
    <source>
        <strain evidence="3">JCM 18409</strain>
    </source>
</reference>
<dbReference type="Proteomes" id="UP001501759">
    <property type="component" value="Unassembled WGS sequence"/>
</dbReference>
<evidence type="ECO:0000313" key="2">
    <source>
        <dbReference type="EMBL" id="GAA5022900.1"/>
    </source>
</evidence>
<name>A0ABP9J9D8_9ACTN</name>
<protein>
    <submittedName>
        <fullName evidence="2">Uncharacterized protein</fullName>
    </submittedName>
</protein>
<evidence type="ECO:0000313" key="3">
    <source>
        <dbReference type="Proteomes" id="UP001501759"/>
    </source>
</evidence>
<sequence>MRLAQGKGLMAQAGHPDRRRAPSIGTSRQKDRRNTAVRRALPGTQHRHVVVQGVRPALVQEAEHSDLRGVRRRQLLQVLAREDKRAAVGHLDATGDLAFRELLPVELADASVPQPPPAAIMDHVERDPTLGRCGIHADWNADQREGGHLLGCGSRHAYYLQQARIP</sequence>
<gene>
    <name evidence="2" type="ORF">GCM10023335_55180</name>
</gene>
<comment type="caution">
    <text evidence="2">The sequence shown here is derived from an EMBL/GenBank/DDBJ whole genome shotgun (WGS) entry which is preliminary data.</text>
</comment>
<evidence type="ECO:0000256" key="1">
    <source>
        <dbReference type="SAM" id="MobiDB-lite"/>
    </source>
</evidence>
<keyword evidence="3" id="KW-1185">Reference proteome</keyword>
<dbReference type="EMBL" id="BAABKB010000023">
    <property type="protein sequence ID" value="GAA5022900.1"/>
    <property type="molecule type" value="Genomic_DNA"/>
</dbReference>
<accession>A0ABP9J9D8</accession>
<feature type="region of interest" description="Disordered" evidence="1">
    <location>
        <begin position="1"/>
        <end position="43"/>
    </location>
</feature>